<evidence type="ECO:0000313" key="1">
    <source>
        <dbReference type="EMBL" id="MFN2976213.1"/>
    </source>
</evidence>
<reference evidence="1 2" key="1">
    <citation type="submission" date="2024-12" db="EMBL/GenBank/DDBJ databases">
        <authorList>
            <person name="Lee Y."/>
        </authorList>
    </citation>
    <scope>NUCLEOTIDE SEQUENCE [LARGE SCALE GENOMIC DNA]</scope>
    <source>
        <strain evidence="1 2">03SUJ4</strain>
    </source>
</reference>
<evidence type="ECO:0000313" key="2">
    <source>
        <dbReference type="Proteomes" id="UP001634747"/>
    </source>
</evidence>
<sequence length="354" mass="39998">MYSALYYPHTKIRNESMLKSSLLLWDEIHTIVPWPGYRIEDGPDQEREAFDLVGKTLYPSEQEKERLHSLVEDFIRRPLPPAFYLRAHSADREVHELFKHKILHKTWDLLQRSGMAQPIRRRPSHYATSAPTGLVLMSLLADCCAGDSLVRVTDRSETYAGLAGLFIDNDLLKSDEPVQSLFADASRSEAELSITQIALDIIDPRQFSLDSLIALRLEEQRESGYRLRKLRHRLSDHLRKQAAVMTSGMSERDKGIAKAELKQSMEDDYKELKDAMKLQALVALNTTQVISAAAMIGTALTVREALPATVWTHLGELVTVTSGVISVASQFAQSRRKLLLDNPTAYLLEISNSR</sequence>
<accession>A0ABW9KL07</accession>
<keyword evidence="2" id="KW-1185">Reference proteome</keyword>
<protein>
    <submittedName>
        <fullName evidence="1">Uncharacterized protein</fullName>
    </submittedName>
</protein>
<organism evidence="1 2">
    <name type="scientific">Terriglobus aquaticus</name>
    <dbReference type="NCBI Taxonomy" id="940139"/>
    <lineage>
        <taxon>Bacteria</taxon>
        <taxon>Pseudomonadati</taxon>
        <taxon>Acidobacteriota</taxon>
        <taxon>Terriglobia</taxon>
        <taxon>Terriglobales</taxon>
        <taxon>Acidobacteriaceae</taxon>
        <taxon>Terriglobus</taxon>
    </lineage>
</organism>
<comment type="caution">
    <text evidence="1">The sequence shown here is derived from an EMBL/GenBank/DDBJ whole genome shotgun (WGS) entry which is preliminary data.</text>
</comment>
<dbReference type="RefSeq" id="WP_263412299.1">
    <property type="nucleotide sequence ID" value="NZ_BAABBH010000001.1"/>
</dbReference>
<name>A0ABW9KL07_9BACT</name>
<proteinExistence type="predicted"/>
<gene>
    <name evidence="1" type="ORF">ACK2TP_10615</name>
</gene>
<dbReference type="Proteomes" id="UP001634747">
    <property type="component" value="Unassembled WGS sequence"/>
</dbReference>
<dbReference type="EMBL" id="JBJYXY010000001">
    <property type="protein sequence ID" value="MFN2976213.1"/>
    <property type="molecule type" value="Genomic_DNA"/>
</dbReference>